<dbReference type="eggNOG" id="COG3291">
    <property type="taxonomic scope" value="Bacteria"/>
</dbReference>
<dbReference type="Gene3D" id="2.60.40.10">
    <property type="entry name" value="Immunoglobulins"/>
    <property type="match status" value="5"/>
</dbReference>
<evidence type="ECO:0000256" key="2">
    <source>
        <dbReference type="SAM" id="MobiDB-lite"/>
    </source>
</evidence>
<dbReference type="PANTHER" id="PTHR24273:SF32">
    <property type="entry name" value="HYALIN"/>
    <property type="match status" value="1"/>
</dbReference>
<keyword evidence="1" id="KW-0677">Repeat</keyword>
<keyword evidence="5" id="KW-1185">Reference proteome</keyword>
<dbReference type="PROSITE" id="PS50825">
    <property type="entry name" value="HYR"/>
    <property type="match status" value="4"/>
</dbReference>
<gene>
    <name evidence="4" type="ORF">ADICEAN_00140</name>
</gene>
<dbReference type="Proteomes" id="UP000011910">
    <property type="component" value="Unassembled WGS sequence"/>
</dbReference>
<feature type="domain" description="HYR" evidence="3">
    <location>
        <begin position="425"/>
        <end position="507"/>
    </location>
</feature>
<proteinExistence type="predicted"/>
<dbReference type="PANTHER" id="PTHR24273">
    <property type="entry name" value="FI04643P-RELATED"/>
    <property type="match status" value="1"/>
</dbReference>
<feature type="domain" description="HYR" evidence="3">
    <location>
        <begin position="263"/>
        <end position="342"/>
    </location>
</feature>
<reference evidence="4 5" key="1">
    <citation type="journal article" date="2013" name="Genome Announc.">
        <title>Draft Genome Sequence of Cesiribacter andamanensis Strain AMV16T, Isolated from a Soil Sample from a Mud Volcano in the Andaman Islands, India.</title>
        <authorList>
            <person name="Shivaji S."/>
            <person name="Ara S."/>
            <person name="Begum Z."/>
            <person name="Srinivas T.N."/>
            <person name="Singh A."/>
            <person name="Kumar Pinnaka A."/>
        </authorList>
    </citation>
    <scope>NUCLEOTIDE SEQUENCE [LARGE SCALE GENOMIC DNA]</scope>
    <source>
        <strain evidence="4 5">AMV16</strain>
    </source>
</reference>
<evidence type="ECO:0000256" key="1">
    <source>
        <dbReference type="ARBA" id="ARBA00022737"/>
    </source>
</evidence>
<dbReference type="InterPro" id="IPR003410">
    <property type="entry name" value="HYR_dom"/>
</dbReference>
<sequence length="2346" mass="240729">MPQQGAGQAPPLGSCDTDSVGPTITVQDIAIEEDNDPDSCGAVVAITATATDNCSEVTPTGTRSDQKALADPYPVGITIITWTATDESGNDAEEVQQTVTIKDVQAPSLIGSLPGGAHDNLCMTNAPAAPAESTIAGLYTDNCSSVTATLLTSSVTGTNASWTATYTYSISDAAGNAAANAVITYTGGDTEAPLAPASITTVTGECSATVSSAPTAQDNCAGAITGTTEDPLTYNVQGTHIITWTFNDGNGNSSTAEQKVIITDTQAPTITAPAAVSVPANAGCQATGVVLGTPVTADNCSVASVTNDAPTVFPLGTTTVTWTATDHLGLKATTTQTVTVVDDTTPVLSSVPADMTVSCENVPAVASVTATDNCTNPIAVNLKEESTQSSNPTQAGYYNYSITRTWTATDAANNSVSASQVITVQDGTKPTITAPAAVSVLANSTCEASGVALGTPTVSDNCAAAAYITVSNNAPTTFPLGNTTVIWTATDAAGNTASATQLVTVTDTQKPVIATASALTANTDPNQCSASISISAPSATDNCSVGSPIGTRSDGKALTDPYPTGTTTIIWNVTDANGNTAEPRSQTVTVSDAQNPSISTTADFSVNTASNSCTASVAVPAAHFDDNCTGSSLSWTLSGATSGSGSGQLGTGTFNLGTTTITYTVTDAANNMATATQQISVLDKTAPVLTPAANQNVNISATSCSVTIPDVRGIATDNCSGAAQITLTQNPAVGAVLAVSHNQTIAVTVTATDAAGNTSSKTVTLTAKDVTPPVKPSLADVTGQCSVTVSAPTTSDNCGGTITGTTTTTPLTFTQQGTYTITWTFNDGSGNSSTADQKVIIKDTQAPVITAAADVAKGTDAGVCTASINIPTLTYTDNCSGSALSWTLTGTTTGNGSGQVGTRTFNLGVSTLTYTVTDAGGNKATEQITVTVTDDKNPTITAPPAITSAKTSADGTGNCSTKVALGTPTTADNCSVASVKAYVGGNEINPTTYAFPVGTTTVTWTATDAAGNTASATQAVTVADDEKPVIAAVSAITANTDAGQCSAALSIPTPAATDNCSSVTPIGSRSDGLALSAAYPAGTTTITWNAADAAGNTATSVTQTITITDKEKPALSPAANQEVNLNATCLVTIPDVRGTATDNCAGTTITQSPAAGTVVAASHNGTIAVTVTATDAAGNTDVKTVLLTAKDKLAPAIANLPANITLVADASCVAKASWTAPTATDNCSGSTIAQTAGPSSGSSFPIGTTSITYTATDAAGITTSASFTVTVTYSLGAPVFTSPLAERCQGTGTTSFSASATNATGYSWSIAPSTAGTIANGTVSWNKDFSGDATITVTALGCNNTSKSASHTIKVHPLPTVSISGVADGQTLYSGDPDYLLTGSPVPGTAPTKGVFEILYANNTKLTVNGDKLSLANMCGQPLGTHTITYTYTNEKGCTSTATKKITIKESTYYVVVESLPKPFCRGDNVRHTAKVYRDPQTIIYPWLVNASGQAVRADGVTLLQPGEIPVSNPAYPFPADAPQWMIEYSYRFFNPHVVVGSGQEMNPEKFEYQWLKNNKQRVGSDGVFFENAGLSSMDYYTVEVSGPLLCGKTIKSGESSRTYTGQIAEYNIALVANPNPICKGDEVTFKASLDQNFTHWDDADFKLKLAWNVNRGGTTYSLGTTDYGANGVGALTFTSAGPAGGFVDGDVVSIGFTSAIDEVFQDGTKCSGGATSQTVTIRVNDFAATAGSSQTICEGESATFGVTFSTKTGPNPITYAWEVKNTATNAVTNYTTSSITISPQAGTYDVKVRVSNGCTALTKTLSAGTLVVKPLPVLSAIQARTHCHGDAGAAIPFASTLTGTTYSWQSSHNIGFGTSGTGTIPTYTASNTTTAPINATITVTPTANGCKGAARTFTITVNPVPPVNPASLQLCESSAGSGTASFDLSTASSTLMGSASGVSVTGWYTSANGTSPISSPYTSGNATVYAKLTNGVTGCSVYAPVALKVNPLPEVALKAISVCILDAPFTLDGGSSNSTGGSWSYSGTGISNNQFDPAAAGPGTHTYSYTYTNALGCANTVSNTIEVRAATEPDAELEVWWRNESAQWEYIVKDYDPAIEGLRYAWYPWDDYAGEWSKNTIAITETNSFTVAAYINLKVVVIPPAGTCIKELILEGIDPKPLPVVMLYFTAEQLGGDAVLEWATAKEENNTGFEIQVSEDGSQYRKLAFVPTQGGNSTSRQLYRYTDREPGKTGNRYYRLMQTDSDGSIDYYGPELVRFSSRESIALYPNPFQHQLKISVQTEKGGILTLQIADAAGMKVLERSFDIPRGGKLEEIALDPSLPRGVYLVITELDGERQHFKLVRQ</sequence>
<dbReference type="STRING" id="1279009.ADICEAN_00140"/>
<feature type="domain" description="HYR" evidence="3">
    <location>
        <begin position="1190"/>
        <end position="1273"/>
    </location>
</feature>
<evidence type="ECO:0000313" key="5">
    <source>
        <dbReference type="Proteomes" id="UP000011910"/>
    </source>
</evidence>
<evidence type="ECO:0000259" key="3">
    <source>
        <dbReference type="PROSITE" id="PS50825"/>
    </source>
</evidence>
<evidence type="ECO:0000313" key="4">
    <source>
        <dbReference type="EMBL" id="EMR04688.1"/>
    </source>
</evidence>
<protein>
    <submittedName>
        <fullName evidence="4">HYR domain protein</fullName>
    </submittedName>
</protein>
<dbReference type="eggNOG" id="COG3391">
    <property type="taxonomic scope" value="Bacteria"/>
</dbReference>
<dbReference type="InterPro" id="IPR013783">
    <property type="entry name" value="Ig-like_fold"/>
</dbReference>
<organism evidence="4 5">
    <name type="scientific">Cesiribacter andamanensis AMV16</name>
    <dbReference type="NCBI Taxonomy" id="1279009"/>
    <lineage>
        <taxon>Bacteria</taxon>
        <taxon>Pseudomonadati</taxon>
        <taxon>Bacteroidota</taxon>
        <taxon>Cytophagia</taxon>
        <taxon>Cytophagales</taxon>
        <taxon>Cesiribacteraceae</taxon>
        <taxon>Cesiribacter</taxon>
    </lineage>
</organism>
<feature type="region of interest" description="Disordered" evidence="2">
    <location>
        <begin position="1"/>
        <end position="21"/>
    </location>
</feature>
<accession>M7N7V5</accession>
<dbReference type="PATRIC" id="fig|1279009.4.peg.146"/>
<dbReference type="eggNOG" id="COG4935">
    <property type="taxonomic scope" value="Bacteria"/>
</dbReference>
<dbReference type="Pfam" id="PF02494">
    <property type="entry name" value="HYR"/>
    <property type="match status" value="5"/>
</dbReference>
<name>M7N7V5_9BACT</name>
<dbReference type="EMBL" id="AODQ01000002">
    <property type="protein sequence ID" value="EMR04688.1"/>
    <property type="molecule type" value="Genomic_DNA"/>
</dbReference>
<comment type="caution">
    <text evidence="4">The sequence shown here is derived from an EMBL/GenBank/DDBJ whole genome shotgun (WGS) entry which is preliminary data.</text>
</comment>
<feature type="domain" description="HYR" evidence="3">
    <location>
        <begin position="933"/>
        <end position="1024"/>
    </location>
</feature>